<evidence type="ECO:0000256" key="1">
    <source>
        <dbReference type="ARBA" id="ARBA00004251"/>
    </source>
</evidence>
<feature type="region of interest" description="Disordered" evidence="12">
    <location>
        <begin position="1055"/>
        <end position="1074"/>
    </location>
</feature>
<keyword evidence="5 13" id="KW-0812">Transmembrane</keyword>
<dbReference type="SUPFAM" id="SSF52058">
    <property type="entry name" value="L domain-like"/>
    <property type="match status" value="3"/>
</dbReference>
<keyword evidence="17" id="KW-1185">Reference proteome</keyword>
<evidence type="ECO:0000256" key="7">
    <source>
        <dbReference type="ARBA" id="ARBA00022737"/>
    </source>
</evidence>
<evidence type="ECO:0000313" key="16">
    <source>
        <dbReference type="EMBL" id="KAK7270448.1"/>
    </source>
</evidence>
<evidence type="ECO:0000256" key="5">
    <source>
        <dbReference type="ARBA" id="ARBA00022692"/>
    </source>
</evidence>
<feature type="signal peptide" evidence="14">
    <location>
        <begin position="1"/>
        <end position="36"/>
    </location>
</feature>
<keyword evidence="4" id="KW-0433">Leucine-rich repeat</keyword>
<dbReference type="SUPFAM" id="SSF52047">
    <property type="entry name" value="RNI-like"/>
    <property type="match status" value="1"/>
</dbReference>
<dbReference type="InterPro" id="IPR032675">
    <property type="entry name" value="LRR_dom_sf"/>
</dbReference>
<comment type="caution">
    <text evidence="16">The sequence shown here is derived from an EMBL/GenBank/DDBJ whole genome shotgun (WGS) entry which is preliminary data.</text>
</comment>
<feature type="chain" id="PRO_5042898260" description="Leucine-rich repeat-containing N-terminal plant-type domain-containing protein" evidence="14">
    <location>
        <begin position="37"/>
        <end position="1147"/>
    </location>
</feature>
<keyword evidence="8 13" id="KW-1133">Transmembrane helix</keyword>
<dbReference type="InterPro" id="IPR013210">
    <property type="entry name" value="LRR_N_plant-typ"/>
</dbReference>
<comment type="similarity">
    <text evidence="2">Belongs to the RLP family.</text>
</comment>
<organism evidence="16 17">
    <name type="scientific">Crotalaria pallida</name>
    <name type="common">Smooth rattlebox</name>
    <name type="synonym">Crotalaria striata</name>
    <dbReference type="NCBI Taxonomy" id="3830"/>
    <lineage>
        <taxon>Eukaryota</taxon>
        <taxon>Viridiplantae</taxon>
        <taxon>Streptophyta</taxon>
        <taxon>Embryophyta</taxon>
        <taxon>Tracheophyta</taxon>
        <taxon>Spermatophyta</taxon>
        <taxon>Magnoliopsida</taxon>
        <taxon>eudicotyledons</taxon>
        <taxon>Gunneridae</taxon>
        <taxon>Pentapetalae</taxon>
        <taxon>rosids</taxon>
        <taxon>fabids</taxon>
        <taxon>Fabales</taxon>
        <taxon>Fabaceae</taxon>
        <taxon>Papilionoideae</taxon>
        <taxon>50 kb inversion clade</taxon>
        <taxon>genistoids sensu lato</taxon>
        <taxon>core genistoids</taxon>
        <taxon>Crotalarieae</taxon>
        <taxon>Crotalaria</taxon>
    </lineage>
</organism>
<accession>A0AAN9FAW9</accession>
<dbReference type="Gene3D" id="3.80.10.10">
    <property type="entry name" value="Ribonuclease Inhibitor"/>
    <property type="match status" value="5"/>
</dbReference>
<dbReference type="FunFam" id="3.80.10.10:FF:000111">
    <property type="entry name" value="LRR receptor-like serine/threonine-protein kinase ERECTA"/>
    <property type="match status" value="1"/>
</dbReference>
<dbReference type="Pfam" id="PF08263">
    <property type="entry name" value="LRRNT_2"/>
    <property type="match status" value="1"/>
</dbReference>
<evidence type="ECO:0000259" key="15">
    <source>
        <dbReference type="Pfam" id="PF08263"/>
    </source>
</evidence>
<keyword evidence="3" id="KW-1003">Cell membrane</keyword>
<gene>
    <name evidence="16" type="ORF">RIF29_23594</name>
</gene>
<protein>
    <recommendedName>
        <fullName evidence="15">Leucine-rich repeat-containing N-terminal plant-type domain-containing protein</fullName>
    </recommendedName>
</protein>
<dbReference type="GO" id="GO:0005886">
    <property type="term" value="C:plasma membrane"/>
    <property type="evidence" value="ECO:0007669"/>
    <property type="project" value="UniProtKB-SubCell"/>
</dbReference>
<dbReference type="PRINTS" id="PR00019">
    <property type="entry name" value="LEURICHRPT"/>
</dbReference>
<dbReference type="Pfam" id="PF13516">
    <property type="entry name" value="LRR_6"/>
    <property type="match status" value="1"/>
</dbReference>
<dbReference type="Pfam" id="PF13855">
    <property type="entry name" value="LRR_8"/>
    <property type="match status" value="3"/>
</dbReference>
<feature type="compositionally biased region" description="Basic and acidic residues" evidence="12">
    <location>
        <begin position="1055"/>
        <end position="1066"/>
    </location>
</feature>
<proteinExistence type="inferred from homology"/>
<evidence type="ECO:0000256" key="13">
    <source>
        <dbReference type="SAM" id="Phobius"/>
    </source>
</evidence>
<evidence type="ECO:0000256" key="14">
    <source>
        <dbReference type="SAM" id="SignalP"/>
    </source>
</evidence>
<dbReference type="PANTHER" id="PTHR48063:SF112">
    <property type="entry name" value="RECEPTOR LIKE PROTEIN 30-LIKE"/>
    <property type="match status" value="1"/>
</dbReference>
<evidence type="ECO:0000256" key="12">
    <source>
        <dbReference type="SAM" id="MobiDB-lite"/>
    </source>
</evidence>
<evidence type="ECO:0000256" key="2">
    <source>
        <dbReference type="ARBA" id="ARBA00009592"/>
    </source>
</evidence>
<evidence type="ECO:0000256" key="10">
    <source>
        <dbReference type="ARBA" id="ARBA00023170"/>
    </source>
</evidence>
<dbReference type="EMBL" id="JAYWIO010000004">
    <property type="protein sequence ID" value="KAK7270448.1"/>
    <property type="molecule type" value="Genomic_DNA"/>
</dbReference>
<keyword evidence="9 13" id="KW-0472">Membrane</keyword>
<dbReference type="InterPro" id="IPR001611">
    <property type="entry name" value="Leu-rich_rpt"/>
</dbReference>
<evidence type="ECO:0000256" key="3">
    <source>
        <dbReference type="ARBA" id="ARBA00022475"/>
    </source>
</evidence>
<dbReference type="PANTHER" id="PTHR48063">
    <property type="entry name" value="LRR RECEPTOR-LIKE KINASE"/>
    <property type="match status" value="1"/>
</dbReference>
<comment type="subcellular location">
    <subcellularLocation>
        <location evidence="1">Cell membrane</location>
        <topology evidence="1">Single-pass type I membrane protein</topology>
    </subcellularLocation>
</comment>
<dbReference type="SMART" id="SM00369">
    <property type="entry name" value="LRR_TYP"/>
    <property type="match status" value="15"/>
</dbReference>
<dbReference type="Pfam" id="PF00560">
    <property type="entry name" value="LRR_1"/>
    <property type="match status" value="12"/>
</dbReference>
<dbReference type="Proteomes" id="UP001372338">
    <property type="component" value="Unassembled WGS sequence"/>
</dbReference>
<keyword evidence="6 14" id="KW-0732">Signal</keyword>
<keyword evidence="11" id="KW-0325">Glycoprotein</keyword>
<evidence type="ECO:0000313" key="17">
    <source>
        <dbReference type="Proteomes" id="UP001372338"/>
    </source>
</evidence>
<evidence type="ECO:0000256" key="11">
    <source>
        <dbReference type="ARBA" id="ARBA00023180"/>
    </source>
</evidence>
<evidence type="ECO:0000256" key="8">
    <source>
        <dbReference type="ARBA" id="ARBA00022989"/>
    </source>
</evidence>
<keyword evidence="10" id="KW-0675">Receptor</keyword>
<feature type="domain" description="Leucine-rich repeat-containing N-terminal plant-type" evidence="15">
    <location>
        <begin position="50"/>
        <end position="86"/>
    </location>
</feature>
<dbReference type="InterPro" id="IPR046956">
    <property type="entry name" value="RLP23-like"/>
</dbReference>
<dbReference type="FunFam" id="3.80.10.10:FF:000095">
    <property type="entry name" value="LRR receptor-like serine/threonine-protein kinase GSO1"/>
    <property type="match status" value="2"/>
</dbReference>
<evidence type="ECO:0000256" key="4">
    <source>
        <dbReference type="ARBA" id="ARBA00022614"/>
    </source>
</evidence>
<evidence type="ECO:0000256" key="6">
    <source>
        <dbReference type="ARBA" id="ARBA00022729"/>
    </source>
</evidence>
<dbReference type="InterPro" id="IPR003591">
    <property type="entry name" value="Leu-rich_rpt_typical-subtyp"/>
</dbReference>
<keyword evidence="7" id="KW-0677">Repeat</keyword>
<sequence>MNNIPVFLSPNMSRYLTSAALAFLFLFSEIAQICMCSPNSSMSLPYCIPRERDALVKFKSTLHDPSNRLSSWKGNNCCQWEGIACDNVTSHVVKLDLSNPCLRLLEQSESTNDCDYEQYALAASNVDESLLELEYLSYLDLSWNDFQCSPIPAFIGSMRRLTHLSLSHAHVSGRIPSSLENLTNLRHLDLSWNYYFIDLAWKVYQCSNFSILNSSDINWISKLGSLEHLDLSHVDLGSIHNLFQVLNTLPSLLSLSLRACELANLTYPLVNVTNNNAPHQLLQLLDLSNNYLTSPVLDAVFQNMTTSQLVHLDLSGNWNLDSVPSWLSICEKLKYFDLSRNDLHGPIPDALRNLSTSIESLYLSENKFTTIPSWFSNFEKLVHLDISMNALSGPIPDIFPNMTTSIESLYLYKNHLTSVPCWFGKFKKLVHLDLSYNDLAHMECSVSSILTNLCHLRSLDFSSNKLQREHIGDSELSGCVTYDLEALDLSYNEFRGPLPTWLGQLENLKRLYLRSNYFYGPIPFSLGKLVKLRELDLGDNLFDGNLLNDIGQLVNLTHLHASSNKLSGFIPHSFGQLVSLQELDLSNNTLNGTIPQNIGKLVNLRWLSLSNNNLNGTIPQSLCHLNYLERLYLQRNKLHGNIPDDFDQLVNLVHIDLSSNELDGWISMGKEWSLIKPGLQTLNLSYNHINGSLPQNTGNIMPNLHSLFLANNLLNGSIPKSLCQNELKYLDLSKNKLSGEVPNCWRDTQSWQEINLSSNKLSGDFPSSFGNLSSLFWLHLNNNKLQGQLPVSMNGLTQLLIFDLGENQLSGTMPSWTADTFPSLQVLRLRQNKLSGFIPPQLCQLASLKILDLSLNSLEGSIPWCIGNLEGMTSLHKANATSVFIAAEAPIAYAPIAYAPIAYAYAYAPIASDDEWSKEDVKQVIKGREDDYIKILKYVVNVDLSKNKLVGSIPNGITRLTGLHGLNLSHNQLEGEIPKMIGNMRSLESFDVSHNHLSGKIPNSMPSLTSLSHLNLSHNNFSGPIPIGNQFSTYDSSIYIDNPYLCGHELPNKCPGDDSHEVPEGREYEEDDEDGKREKVEKMLFYFFIAVGFATGFWGVIGVLLLNKSWRHACFRWVEDKADNIYVAVVIKVAKLKKRMVRNNVDG</sequence>
<reference evidence="16 17" key="1">
    <citation type="submission" date="2024-01" db="EMBL/GenBank/DDBJ databases">
        <title>The genomes of 5 underutilized Papilionoideae crops provide insights into root nodulation and disease resistanc.</title>
        <authorList>
            <person name="Yuan L."/>
        </authorList>
    </citation>
    <scope>NUCLEOTIDE SEQUENCE [LARGE SCALE GENOMIC DNA]</scope>
    <source>
        <strain evidence="16">ZHUSHIDOU_FW_LH</strain>
        <tissue evidence="16">Leaf</tissue>
    </source>
</reference>
<dbReference type="AlphaFoldDB" id="A0AAN9FAW9"/>
<evidence type="ECO:0000256" key="9">
    <source>
        <dbReference type="ARBA" id="ARBA00023136"/>
    </source>
</evidence>
<feature type="transmembrane region" description="Helical" evidence="13">
    <location>
        <begin position="1083"/>
        <end position="1106"/>
    </location>
</feature>
<name>A0AAN9FAW9_CROPI</name>